<keyword evidence="1" id="KW-1133">Transmembrane helix</keyword>
<evidence type="ECO:0000313" key="2">
    <source>
        <dbReference type="EMBL" id="BBI60255.1"/>
    </source>
</evidence>
<dbReference type="Proteomes" id="UP000320231">
    <property type="component" value="Chromosome"/>
</dbReference>
<gene>
    <name evidence="2" type="ORF">HSBAA_15610</name>
</gene>
<keyword evidence="1" id="KW-0472">Membrane</keyword>
<accession>A0A455U335</accession>
<dbReference type="AlphaFoldDB" id="A0A455U335"/>
<keyword evidence="1" id="KW-0812">Transmembrane</keyword>
<dbReference type="KEGG" id="hsr:HSBAA_15610"/>
<name>A0A455U335_9GAMM</name>
<evidence type="ECO:0000313" key="3">
    <source>
        <dbReference type="Proteomes" id="UP000320231"/>
    </source>
</evidence>
<dbReference type="EMBL" id="AP019514">
    <property type="protein sequence ID" value="BBI60255.1"/>
    <property type="molecule type" value="Genomic_DNA"/>
</dbReference>
<feature type="transmembrane region" description="Helical" evidence="1">
    <location>
        <begin position="32"/>
        <end position="53"/>
    </location>
</feature>
<reference evidence="2 3" key="1">
    <citation type="journal article" date="2019" name="Microbiol. Resour. Announc.">
        <title>Complete Genome Sequence of Halomonas sulfidaeris Strain Esulfide1 Isolated from a Metal Sulfide Rock at a Depth of 2,200 Meters, Obtained Using Nanopore Sequencing.</title>
        <authorList>
            <person name="Saito M."/>
            <person name="Nishigata A."/>
            <person name="Galipon J."/>
            <person name="Arakawa K."/>
        </authorList>
    </citation>
    <scope>NUCLEOTIDE SEQUENCE [LARGE SCALE GENOMIC DNA]</scope>
    <source>
        <strain evidence="2 3">ATCC BAA-803</strain>
    </source>
</reference>
<sequence length="107" mass="11342">MLAGLAVLLGISVGLARLLLPPVAYSIKRLPGAVALTLLVAATSGAALAFNGVRLVNSAHLPLLDSTRFQWQQITATHAARVAFTEQLEATPLENSRCRGWQGAMYC</sequence>
<evidence type="ECO:0000256" key="1">
    <source>
        <dbReference type="SAM" id="Phobius"/>
    </source>
</evidence>
<organism evidence="2 3">
    <name type="scientific">Vreelandella sulfidaeris</name>
    <dbReference type="NCBI Taxonomy" id="115553"/>
    <lineage>
        <taxon>Bacteria</taxon>
        <taxon>Pseudomonadati</taxon>
        <taxon>Pseudomonadota</taxon>
        <taxon>Gammaproteobacteria</taxon>
        <taxon>Oceanospirillales</taxon>
        <taxon>Halomonadaceae</taxon>
        <taxon>Vreelandella</taxon>
    </lineage>
</organism>
<protein>
    <submittedName>
        <fullName evidence="2">Uncharacterized protein</fullName>
    </submittedName>
</protein>
<proteinExistence type="predicted"/>